<feature type="domain" description="TANGO6 HEAT repeat" evidence="6">
    <location>
        <begin position="514"/>
        <end position="804"/>
    </location>
</feature>
<dbReference type="InterPro" id="IPR057347">
    <property type="entry name" value="TANGO6_N"/>
</dbReference>
<dbReference type="EMBL" id="BLAL01000068">
    <property type="protein sequence ID" value="GES83352.1"/>
    <property type="molecule type" value="Genomic_DNA"/>
</dbReference>
<dbReference type="PROSITE" id="PS50077">
    <property type="entry name" value="HEAT_REPEAT"/>
    <property type="match status" value="1"/>
</dbReference>
<feature type="domain" description="RNA polymerase II assembly factor Rtp1 C-terminal" evidence="5">
    <location>
        <begin position="987"/>
        <end position="1098"/>
    </location>
</feature>
<dbReference type="InterPro" id="IPR011989">
    <property type="entry name" value="ARM-like"/>
</dbReference>
<evidence type="ECO:0000256" key="1">
    <source>
        <dbReference type="ARBA" id="ARBA00005724"/>
    </source>
</evidence>
<dbReference type="PANTHER" id="PTHR20959:SF1">
    <property type="entry name" value="TRANSPORT AND GOLGI ORGANIZATION PROTEIN 6 HOMOLOG"/>
    <property type="match status" value="1"/>
</dbReference>
<evidence type="ECO:0000256" key="3">
    <source>
        <dbReference type="SAM" id="MobiDB-lite"/>
    </source>
</evidence>
<feature type="compositionally biased region" description="Polar residues" evidence="3">
    <location>
        <begin position="47"/>
        <end position="60"/>
    </location>
</feature>
<sequence length="1237" mass="141383">MSNKWTPPLRTVWTLDKKREKKILILTLDLEVHRKNGGEKQKEKQPYFQQSQWTSKTNNVEKNSKEKDKEKSQEISEISEIAFLASRPNLSMDNYNRTILLEAVNDLVHQLQRHKRQKRIVYNPDDYIIERRKSASIDDYFILYITKDECNINLPDKSGIVVSQATYGLKWHNGAKWRVLVNKKIVGEIFVGRFKMSMKADLKTLDDKLGDLLHRAHILVGTTQEESRDNSIHEKLSIRLSQFESYICETQKKNSEIVAENPLETQIHKNEFFFHDENNIRGNFVANCLETLESLQYTLMDINDIKEHEQIENTRSLETEPEFLGIRDLRLVHTMLEIVITWGVYPCLLPGVGVPLSRRTRSRYIQNELLQDLTTEEEKVNNKTSLYSLYCQLYKFMRSLTNIMLSKSSKSTIYTSVSSILFSKYLTDVYGALLQLAYGPLPTKQTMEVTLQIDDNDELERMHKDSMGMFRKVFESADSFQSLEALTVLLGSSPLHPSPKWFKNVCGRFLSQILLRQNGIRDVMDFMIGGESEVNLSKLETISKLILSVPSQVKSVEQYFSVVCPQLLSLVQSTSNPPGNSQSTTPMIASVSAFTIIRMANKYPELSKKFIITKIFNSLWKWWGIASEEFDQIVGKNSTVIPFELDPLIMDEQTLQTTITVIHRILVGSEPVPDLIQMFLEDAIAPLYHLYAFTCSSKSHLKDTIFDILLSYYKIMPVREGIIALKEIVFRKNKKRKAPAIGEIGELYFAPGSSGGVVMRLRLNALNLSDTTTSVDVDVFVNFLKSIANNELSGDFFMYLLSEYTSSLAQQQNYSHNINSRRIFTLLHLVLTMIDGLGSSILQKPGQMISFVNNVLESYHQKGANIEEERKNIRNSGILGELSNIVNDDDVDGEVSIEGDNDDEELLSLALMLLSSLLQEHKNLSIQDLHILNLVFDNLEPLQNHSSSSIQSLVRNLRLTISARNASESSSLNSEESIQRQESLKKYQEAMDALQDEILPIKARGIVMLKEMVLEKDPLMSEDVNLSRVLDIFIQMIQDEESFIYLNAVKGLSSLTDVYGEKIMRKLMTIYSNNDQKIDNRLRIGEAILQTIQRCGEALGKYITTILPPLLHVLNRDQNVDLRVSALSIIGCACETSPLALTTFFRDVVDWVLNILDIQKEVEVRRASIVLLISLFRGLASHSQSIYLIPSDLLQRTYRTLQYIEEIDKDELTRYHARIGISDLDVISQRELFGEVH</sequence>
<dbReference type="Pfam" id="PF10363">
    <property type="entry name" value="RTP1_C1"/>
    <property type="match status" value="1"/>
</dbReference>
<feature type="compositionally biased region" description="Basic and acidic residues" evidence="3">
    <location>
        <begin position="62"/>
        <end position="73"/>
    </location>
</feature>
<dbReference type="Pfam" id="PF25267">
    <property type="entry name" value="TANGO6_N"/>
    <property type="match status" value="1"/>
</dbReference>
<dbReference type="Gene3D" id="1.25.10.10">
    <property type="entry name" value="Leucine-rich Repeat Variant"/>
    <property type="match status" value="1"/>
</dbReference>
<dbReference type="GO" id="GO:0009306">
    <property type="term" value="P:protein secretion"/>
    <property type="evidence" value="ECO:0007669"/>
    <property type="project" value="TreeGrafter"/>
</dbReference>
<comment type="similarity">
    <text evidence="1">Belongs to the Tango6 family.</text>
</comment>
<evidence type="ECO:0000313" key="8">
    <source>
        <dbReference type="EMBL" id="GES83352.1"/>
    </source>
</evidence>
<evidence type="ECO:0000256" key="2">
    <source>
        <dbReference type="PROSITE-ProRule" id="PRU00103"/>
    </source>
</evidence>
<feature type="compositionally biased region" description="Basic and acidic residues" evidence="3">
    <location>
        <begin position="35"/>
        <end position="45"/>
    </location>
</feature>
<comment type="caution">
    <text evidence="8">The sequence shown here is derived from an EMBL/GenBank/DDBJ whole genome shotgun (WGS) entry which is preliminary data.</text>
</comment>
<reference evidence="8" key="1">
    <citation type="submission" date="2019-10" db="EMBL/GenBank/DDBJ databases">
        <title>Conservation and host-specific expression of non-tandemly repeated heterogenous ribosome RNA gene in arbuscular mycorrhizal fungi.</title>
        <authorList>
            <person name="Maeda T."/>
            <person name="Kobayashi Y."/>
            <person name="Nakagawa T."/>
            <person name="Ezawa T."/>
            <person name="Yamaguchi K."/>
            <person name="Bino T."/>
            <person name="Nishimoto Y."/>
            <person name="Shigenobu S."/>
            <person name="Kawaguchi M."/>
        </authorList>
    </citation>
    <scope>NUCLEOTIDE SEQUENCE</scope>
    <source>
        <strain evidence="8">HR1</strain>
    </source>
</reference>
<dbReference type="PANTHER" id="PTHR20959">
    <property type="entry name" value="TRANSPORT AND GOLGI ORGANIZATION PROTEIN 6 FAMILY MEMBER"/>
    <property type="match status" value="1"/>
</dbReference>
<dbReference type="InterPro" id="IPR019414">
    <property type="entry name" value="Rtp1_C2"/>
</dbReference>
<proteinExistence type="inferred from homology"/>
<evidence type="ECO:0000259" key="6">
    <source>
        <dbReference type="Pfam" id="PF23565"/>
    </source>
</evidence>
<dbReference type="Pfam" id="PF23565">
    <property type="entry name" value="ARM_TANGO6"/>
    <property type="match status" value="1"/>
</dbReference>
<feature type="repeat" description="HEAT" evidence="2">
    <location>
        <begin position="1029"/>
        <end position="1067"/>
    </location>
</feature>
<feature type="domain" description="TANGO6 N-terminal" evidence="7">
    <location>
        <begin position="216"/>
        <end position="512"/>
    </location>
</feature>
<feature type="domain" description="RNA polymerase II assembly factor Rtp1 C-terminal" evidence="4">
    <location>
        <begin position="1194"/>
        <end position="1225"/>
    </location>
</feature>
<dbReference type="OrthoDB" id="39591at2759"/>
<dbReference type="Proteomes" id="UP000615446">
    <property type="component" value="Unassembled WGS sequence"/>
</dbReference>
<dbReference type="InterPro" id="IPR016024">
    <property type="entry name" value="ARM-type_fold"/>
</dbReference>
<feature type="region of interest" description="Disordered" evidence="3">
    <location>
        <begin position="35"/>
        <end position="73"/>
    </location>
</feature>
<organism evidence="8 9">
    <name type="scientific">Rhizophagus clarus</name>
    <dbReference type="NCBI Taxonomy" id="94130"/>
    <lineage>
        <taxon>Eukaryota</taxon>
        <taxon>Fungi</taxon>
        <taxon>Fungi incertae sedis</taxon>
        <taxon>Mucoromycota</taxon>
        <taxon>Glomeromycotina</taxon>
        <taxon>Glomeromycetes</taxon>
        <taxon>Glomerales</taxon>
        <taxon>Glomeraceae</taxon>
        <taxon>Rhizophagus</taxon>
    </lineage>
</organism>
<protein>
    <submittedName>
        <fullName evidence="8">Transport and Golgi organization protein 6 homolog</fullName>
    </submittedName>
</protein>
<dbReference type="SUPFAM" id="SSF48371">
    <property type="entry name" value="ARM repeat"/>
    <property type="match status" value="2"/>
</dbReference>
<dbReference type="AlphaFoldDB" id="A0A8H3L839"/>
<dbReference type="InterPro" id="IPR019451">
    <property type="entry name" value="Rtp1_C1"/>
</dbReference>
<evidence type="ECO:0000259" key="5">
    <source>
        <dbReference type="Pfam" id="PF10363"/>
    </source>
</evidence>
<evidence type="ECO:0000313" key="9">
    <source>
        <dbReference type="Proteomes" id="UP000615446"/>
    </source>
</evidence>
<dbReference type="Pfam" id="PF10304">
    <property type="entry name" value="RTP1_C2"/>
    <property type="match status" value="1"/>
</dbReference>
<name>A0A8H3L839_9GLOM</name>
<dbReference type="InterPro" id="IPR039600">
    <property type="entry name" value="TANGO6/Rtp1"/>
</dbReference>
<dbReference type="InterPro" id="IPR021133">
    <property type="entry name" value="HEAT_type_2"/>
</dbReference>
<accession>A0A8H3L839</accession>
<evidence type="ECO:0000259" key="7">
    <source>
        <dbReference type="Pfam" id="PF25267"/>
    </source>
</evidence>
<gene>
    <name evidence="8" type="ORF">RCL2_001050800</name>
</gene>
<evidence type="ECO:0000259" key="4">
    <source>
        <dbReference type="Pfam" id="PF10304"/>
    </source>
</evidence>
<dbReference type="InterPro" id="IPR057407">
    <property type="entry name" value="HEAT_TANGO6"/>
</dbReference>